<sequence length="285" mass="31451">MTSLHVFRRAALHQSIFSVCHPLSVTSYPPWLLSRIFMRATLRETQRPTSKTTHATRTYHSTRTCDSALRRTFHARSCIPIRSRTRHLSTTCLNRHSILGSQSGPAHRRPGSILELHTSNAANHAAASPPSVAASPPSLSAPPRRGLRVAAGIEAFRFGNSCASSSNATCAVQTTHELPQPDLPSSIRLNTDHFPWRVPHDRLGARRMKADERGKGEARRENGSRNSEVRRVYGMEAGLETGTQERVPKAGTEALVGWEKEGEASTQSRQVVSFRHASTSSWARP</sequence>
<feature type="region of interest" description="Disordered" evidence="1">
    <location>
        <begin position="258"/>
        <end position="285"/>
    </location>
</feature>
<name>A0A8H6XNS3_9AGAR</name>
<reference evidence="2" key="1">
    <citation type="submission" date="2020-05" db="EMBL/GenBank/DDBJ databases">
        <title>Mycena genomes resolve the evolution of fungal bioluminescence.</title>
        <authorList>
            <person name="Tsai I.J."/>
        </authorList>
    </citation>
    <scope>NUCLEOTIDE SEQUENCE</scope>
    <source>
        <strain evidence="2">160909Yilan</strain>
    </source>
</reference>
<gene>
    <name evidence="2" type="ORF">MSAN_01984800</name>
</gene>
<proteinExistence type="predicted"/>
<feature type="region of interest" description="Disordered" evidence="1">
    <location>
        <begin position="208"/>
        <end position="229"/>
    </location>
</feature>
<evidence type="ECO:0000313" key="2">
    <source>
        <dbReference type="EMBL" id="KAF7343640.1"/>
    </source>
</evidence>
<keyword evidence="3" id="KW-1185">Reference proteome</keyword>
<evidence type="ECO:0000256" key="1">
    <source>
        <dbReference type="SAM" id="MobiDB-lite"/>
    </source>
</evidence>
<dbReference type="AlphaFoldDB" id="A0A8H6XNS3"/>
<feature type="region of interest" description="Disordered" evidence="1">
    <location>
        <begin position="122"/>
        <end position="143"/>
    </location>
</feature>
<protein>
    <submittedName>
        <fullName evidence="2">Uncharacterized protein</fullName>
    </submittedName>
</protein>
<accession>A0A8H6XNS3</accession>
<evidence type="ECO:0000313" key="3">
    <source>
        <dbReference type="Proteomes" id="UP000623467"/>
    </source>
</evidence>
<organism evidence="2 3">
    <name type="scientific">Mycena sanguinolenta</name>
    <dbReference type="NCBI Taxonomy" id="230812"/>
    <lineage>
        <taxon>Eukaryota</taxon>
        <taxon>Fungi</taxon>
        <taxon>Dikarya</taxon>
        <taxon>Basidiomycota</taxon>
        <taxon>Agaricomycotina</taxon>
        <taxon>Agaricomycetes</taxon>
        <taxon>Agaricomycetidae</taxon>
        <taxon>Agaricales</taxon>
        <taxon>Marasmiineae</taxon>
        <taxon>Mycenaceae</taxon>
        <taxon>Mycena</taxon>
    </lineage>
</organism>
<dbReference type="Proteomes" id="UP000623467">
    <property type="component" value="Unassembled WGS sequence"/>
</dbReference>
<dbReference type="EMBL" id="JACAZH010000023">
    <property type="protein sequence ID" value="KAF7343640.1"/>
    <property type="molecule type" value="Genomic_DNA"/>
</dbReference>
<feature type="compositionally biased region" description="Polar residues" evidence="1">
    <location>
        <begin position="264"/>
        <end position="285"/>
    </location>
</feature>
<comment type="caution">
    <text evidence="2">The sequence shown here is derived from an EMBL/GenBank/DDBJ whole genome shotgun (WGS) entry which is preliminary data.</text>
</comment>